<proteinExistence type="predicted"/>
<reference evidence="1 2" key="1">
    <citation type="submission" date="2023-07" db="EMBL/GenBank/DDBJ databases">
        <title>Sorghum-associated microbial communities from plants grown in Nebraska, USA.</title>
        <authorList>
            <person name="Schachtman D."/>
        </authorList>
    </citation>
    <scope>NUCLEOTIDE SEQUENCE [LARGE SCALE GENOMIC DNA]</scope>
    <source>
        <strain evidence="1 2">2980</strain>
    </source>
</reference>
<evidence type="ECO:0000313" key="1">
    <source>
        <dbReference type="EMBL" id="MDR6868955.1"/>
    </source>
</evidence>
<keyword evidence="2" id="KW-1185">Reference proteome</keyword>
<organism evidence="1 2">
    <name type="scientific">Microbacterium resistens</name>
    <dbReference type="NCBI Taxonomy" id="156977"/>
    <lineage>
        <taxon>Bacteria</taxon>
        <taxon>Bacillati</taxon>
        <taxon>Actinomycetota</taxon>
        <taxon>Actinomycetes</taxon>
        <taxon>Micrococcales</taxon>
        <taxon>Microbacteriaceae</taxon>
        <taxon>Microbacterium</taxon>
    </lineage>
</organism>
<comment type="caution">
    <text evidence="1">The sequence shown here is derived from an EMBL/GenBank/DDBJ whole genome shotgun (WGS) entry which is preliminary data.</text>
</comment>
<protein>
    <submittedName>
        <fullName evidence="1">Uncharacterized protein</fullName>
    </submittedName>
</protein>
<gene>
    <name evidence="1" type="ORF">J2Y69_003581</name>
</gene>
<evidence type="ECO:0000313" key="2">
    <source>
        <dbReference type="Proteomes" id="UP001259347"/>
    </source>
</evidence>
<name>A0ABU1SH90_9MICO</name>
<accession>A0ABU1SH90</accession>
<dbReference type="EMBL" id="JAVDUM010000019">
    <property type="protein sequence ID" value="MDR6868955.1"/>
    <property type="molecule type" value="Genomic_DNA"/>
</dbReference>
<sequence length="50" mass="5491">MSVPDYNRACEACSSGGTCSQPYEALGGTTYWCKLIFPATPGENREEWGR</sequence>
<dbReference type="Proteomes" id="UP001259347">
    <property type="component" value="Unassembled WGS sequence"/>
</dbReference>